<reference evidence="1" key="1">
    <citation type="journal article" date="2021" name="Proc. Natl. Acad. Sci. U.S.A.">
        <title>A Catalog of Tens of Thousands of Viruses from Human Metagenomes Reveals Hidden Associations with Chronic Diseases.</title>
        <authorList>
            <person name="Tisza M.J."/>
            <person name="Buck C.B."/>
        </authorList>
    </citation>
    <scope>NUCLEOTIDE SEQUENCE</scope>
    <source>
        <strain evidence="1">CtQ0C17</strain>
    </source>
</reference>
<proteinExistence type="predicted"/>
<name>A0A8S5NC46_9CAUD</name>
<evidence type="ECO:0000313" key="1">
    <source>
        <dbReference type="EMBL" id="DAD92270.1"/>
    </source>
</evidence>
<protein>
    <submittedName>
        <fullName evidence="1">Uncharacterized protein</fullName>
    </submittedName>
</protein>
<organism evidence="1">
    <name type="scientific">Siphoviridae sp. ctQ0C17</name>
    <dbReference type="NCBI Taxonomy" id="2826325"/>
    <lineage>
        <taxon>Viruses</taxon>
        <taxon>Duplodnaviria</taxon>
        <taxon>Heunggongvirae</taxon>
        <taxon>Uroviricota</taxon>
        <taxon>Caudoviricetes</taxon>
    </lineage>
</organism>
<sequence>MKLLLDSRKLILAMDDVIDFVTHESYEKWKVGMFSYYMDNNYTLEEVDEVPIDIVANKYFFIDGEFVVNPNWRNTPEDISKIQEDNAKLKSELSLLQEVVNEMLLGV</sequence>
<accession>A0A8S5NC46</accession>
<dbReference type="EMBL" id="BK015131">
    <property type="protein sequence ID" value="DAD92270.1"/>
    <property type="molecule type" value="Genomic_DNA"/>
</dbReference>